<name>A0A6L8VJW3_9RHOB</name>
<organism evidence="2 3">
    <name type="scientific">Frigidibacter albus</name>
    <dbReference type="NCBI Taxonomy" id="1465486"/>
    <lineage>
        <taxon>Bacteria</taxon>
        <taxon>Pseudomonadati</taxon>
        <taxon>Pseudomonadota</taxon>
        <taxon>Alphaproteobacteria</taxon>
        <taxon>Rhodobacterales</taxon>
        <taxon>Paracoccaceae</taxon>
        <taxon>Frigidibacter</taxon>
    </lineage>
</organism>
<evidence type="ECO:0000259" key="1">
    <source>
        <dbReference type="Pfam" id="PF09836"/>
    </source>
</evidence>
<sequence>MLAPAEGHGGFVAAFRAGLVGGGLPEGVTAVAEAEQRFAVYRNNVAHSLTEALARRFPAVSRLVGDAFFRAMARVFIAQHPPASPVLLDWGAEFPGFLKGFPPVAGLPYLPDVARIERARGLAYHAADAVAVSPAALAGATSPEALRLVLHPSVALVASAWPAASIWAANQPGADAAGMRAQGPELALILRDRALEVPVRALAPGDAALVAALLAGQALGPAALRGQLAEPGHDPAAVLGYLMAAGAIIEVGEAA</sequence>
<dbReference type="EMBL" id="WWNR01000008">
    <property type="protein sequence ID" value="MZQ89986.1"/>
    <property type="molecule type" value="Genomic_DNA"/>
</dbReference>
<feature type="domain" description="Putative DNA-binding" evidence="1">
    <location>
        <begin position="14"/>
        <end position="98"/>
    </location>
</feature>
<dbReference type="OrthoDB" id="4146344at2"/>
<reference evidence="2 3" key="1">
    <citation type="submission" date="2020-01" db="EMBL/GenBank/DDBJ databases">
        <title>Frigidibacter albus SP32T (=CGMCC 1.13995T).</title>
        <authorList>
            <person name="Liao X."/>
        </authorList>
    </citation>
    <scope>NUCLEOTIDE SEQUENCE [LARGE SCALE GENOMIC DNA]</scope>
    <source>
        <strain evidence="2 3">SP32</strain>
    </source>
</reference>
<dbReference type="RefSeq" id="WP_161347144.1">
    <property type="nucleotide sequence ID" value="NZ_BMGW01000008.1"/>
</dbReference>
<evidence type="ECO:0000313" key="2">
    <source>
        <dbReference type="EMBL" id="MZQ89986.1"/>
    </source>
</evidence>
<comment type="caution">
    <text evidence="2">The sequence shown here is derived from an EMBL/GenBank/DDBJ whole genome shotgun (WGS) entry which is preliminary data.</text>
</comment>
<accession>A0A6L8VJW3</accession>
<keyword evidence="3" id="KW-1185">Reference proteome</keyword>
<dbReference type="InterPro" id="IPR044922">
    <property type="entry name" value="DUF2063_N_sf"/>
</dbReference>
<dbReference type="Gene3D" id="1.10.150.690">
    <property type="entry name" value="DUF2063"/>
    <property type="match status" value="1"/>
</dbReference>
<protein>
    <submittedName>
        <fullName evidence="2">DUF2063 domain-containing protein</fullName>
    </submittedName>
</protein>
<gene>
    <name evidence="2" type="ORF">GS660_12895</name>
</gene>
<proteinExistence type="predicted"/>
<dbReference type="AlphaFoldDB" id="A0A6L8VJW3"/>
<dbReference type="InterPro" id="IPR018640">
    <property type="entry name" value="DUF2063"/>
</dbReference>
<evidence type="ECO:0000313" key="3">
    <source>
        <dbReference type="Proteomes" id="UP000477083"/>
    </source>
</evidence>
<dbReference type="Proteomes" id="UP000477083">
    <property type="component" value="Unassembled WGS sequence"/>
</dbReference>
<dbReference type="Pfam" id="PF09836">
    <property type="entry name" value="DUF2063"/>
    <property type="match status" value="1"/>
</dbReference>